<comment type="caution">
    <text evidence="1">The sequence shown here is derived from an EMBL/GenBank/DDBJ whole genome shotgun (WGS) entry which is preliminary data.</text>
</comment>
<evidence type="ECO:0000313" key="2">
    <source>
        <dbReference type="Proteomes" id="UP000266861"/>
    </source>
</evidence>
<organism evidence="1 2">
    <name type="scientific">Diversispora epigaea</name>
    <dbReference type="NCBI Taxonomy" id="1348612"/>
    <lineage>
        <taxon>Eukaryota</taxon>
        <taxon>Fungi</taxon>
        <taxon>Fungi incertae sedis</taxon>
        <taxon>Mucoromycota</taxon>
        <taxon>Glomeromycotina</taxon>
        <taxon>Glomeromycetes</taxon>
        <taxon>Diversisporales</taxon>
        <taxon>Diversisporaceae</taxon>
        <taxon>Diversispora</taxon>
    </lineage>
</organism>
<proteinExistence type="predicted"/>
<gene>
    <name evidence="1" type="ORF">Glove_23g88</name>
</gene>
<dbReference type="AlphaFoldDB" id="A0A397JK07"/>
<protein>
    <submittedName>
        <fullName evidence="1">Uncharacterized protein</fullName>
    </submittedName>
</protein>
<dbReference type="EMBL" id="PQFF01000021">
    <property type="protein sequence ID" value="RHZ88301.1"/>
    <property type="molecule type" value="Genomic_DNA"/>
</dbReference>
<reference evidence="1 2" key="1">
    <citation type="submission" date="2018-08" db="EMBL/GenBank/DDBJ databases">
        <title>Genome and evolution of the arbuscular mycorrhizal fungus Diversispora epigaea (formerly Glomus versiforme) and its bacterial endosymbionts.</title>
        <authorList>
            <person name="Sun X."/>
            <person name="Fei Z."/>
            <person name="Harrison M."/>
        </authorList>
    </citation>
    <scope>NUCLEOTIDE SEQUENCE [LARGE SCALE GENOMIC DNA]</scope>
    <source>
        <strain evidence="1 2">IT104</strain>
    </source>
</reference>
<accession>A0A397JK07</accession>
<dbReference type="OrthoDB" id="2441425at2759"/>
<evidence type="ECO:0000313" key="1">
    <source>
        <dbReference type="EMBL" id="RHZ88301.1"/>
    </source>
</evidence>
<dbReference type="Proteomes" id="UP000266861">
    <property type="component" value="Unassembled WGS sequence"/>
</dbReference>
<keyword evidence="2" id="KW-1185">Reference proteome</keyword>
<name>A0A397JK07_9GLOM</name>
<sequence>MIVENNIGYGTPLAFGLSNKENNWSIYLAVNAVKQNIPCNNFDCEHLWQYENLLNNKRFKRIQDCNNQIDKYRPSKLGVEGLVHGIILSQRRTEEMSFGIASIYKNFINSLQLTQEQKHSLINNLDNYWICNKWQLQFIDAGHLPDASNSNPMTTNNYTERMNCKIESKLSEKTNRFVEEYNHLNYYYVKKYHQSKISMNFFYNKESIELEKDNIDYLRLMIEQLTKNYHVELRDGFYIINIVTGECPLYLLRLYLE</sequence>